<evidence type="ECO:0000256" key="7">
    <source>
        <dbReference type="ARBA" id="ARBA00023136"/>
    </source>
</evidence>
<dbReference type="InterPro" id="IPR003593">
    <property type="entry name" value="AAA+_ATPase"/>
</dbReference>
<dbReference type="SMART" id="SM00382">
    <property type="entry name" value="AAA"/>
    <property type="match status" value="1"/>
</dbReference>
<dbReference type="EMBL" id="BMDD01000004">
    <property type="protein sequence ID" value="GGH83289.1"/>
    <property type="molecule type" value="Genomic_DNA"/>
</dbReference>
<dbReference type="InterPro" id="IPR050388">
    <property type="entry name" value="ABC_Ni/Peptide_Import"/>
</dbReference>
<dbReference type="InterPro" id="IPR017871">
    <property type="entry name" value="ABC_transporter-like_CS"/>
</dbReference>
<sequence length="322" mass="35122">MSLLEVNELKTYFKTAEGTVPSVNGVSFSVEAGETLAIVGESGCGKSVTSLSIMQLVSDPGEIVGGEVRFEGKDLLNLPKKEMRKYRGNEISMIFQEPMSSLNPVFTIGNQVGEVLRRHKGLSRGEAKQQAIEMLKRVGIPRAEQIANNFPHQLSGGMRQRVMIAIALACRPKLLIADEPTTALDVTIQAQILDLIGKLSEEENTGVILITHDLGVVAEMADRVVVMYAGEVVEEAPVYELFERPGHPYTIGLMGSLPKMSEQRDRLDSIPGAVPNLLDMPSGCPFHPRCPFAIEACKQTKPALEEQQPGHYVRCLRAGEVG</sequence>
<dbReference type="SUPFAM" id="SSF52540">
    <property type="entry name" value="P-loop containing nucleoside triphosphate hydrolases"/>
    <property type="match status" value="1"/>
</dbReference>
<dbReference type="PANTHER" id="PTHR43297:SF2">
    <property type="entry name" value="DIPEPTIDE TRANSPORT ATP-BINDING PROTEIN DPPD"/>
    <property type="match status" value="1"/>
</dbReference>
<dbReference type="PANTHER" id="PTHR43297">
    <property type="entry name" value="OLIGOPEPTIDE TRANSPORT ATP-BINDING PROTEIN APPD"/>
    <property type="match status" value="1"/>
</dbReference>
<keyword evidence="5" id="KW-0547">Nucleotide-binding</keyword>
<evidence type="ECO:0000256" key="5">
    <source>
        <dbReference type="ARBA" id="ARBA00022741"/>
    </source>
</evidence>
<comment type="subcellular location">
    <subcellularLocation>
        <location evidence="1">Cell membrane</location>
        <topology evidence="1">Peripheral membrane protein</topology>
    </subcellularLocation>
</comment>
<dbReference type="Pfam" id="PF00005">
    <property type="entry name" value="ABC_tran"/>
    <property type="match status" value="1"/>
</dbReference>
<dbReference type="GO" id="GO:0005524">
    <property type="term" value="F:ATP binding"/>
    <property type="evidence" value="ECO:0007669"/>
    <property type="project" value="UniProtKB-KW"/>
</dbReference>
<proteinExistence type="inferred from homology"/>
<dbReference type="Proteomes" id="UP000605427">
    <property type="component" value="Unassembled WGS sequence"/>
</dbReference>
<comment type="caution">
    <text evidence="9">The sequence shown here is derived from an EMBL/GenBank/DDBJ whole genome shotgun (WGS) entry which is preliminary data.</text>
</comment>
<gene>
    <name evidence="9" type="primary">appD</name>
    <name evidence="9" type="ORF">GCM10007362_35900</name>
</gene>
<evidence type="ECO:0000256" key="4">
    <source>
        <dbReference type="ARBA" id="ARBA00022475"/>
    </source>
</evidence>
<evidence type="ECO:0000256" key="1">
    <source>
        <dbReference type="ARBA" id="ARBA00004202"/>
    </source>
</evidence>
<dbReference type="PROSITE" id="PS00211">
    <property type="entry name" value="ABC_TRANSPORTER_1"/>
    <property type="match status" value="1"/>
</dbReference>
<protein>
    <submittedName>
        <fullName evidence="9">Dipeptide/oligopeptide/nickel ABC transporter ATP-binding protein</fullName>
    </submittedName>
</protein>
<feature type="domain" description="ABC transporter" evidence="8">
    <location>
        <begin position="4"/>
        <end position="254"/>
    </location>
</feature>
<keyword evidence="7" id="KW-0472">Membrane</keyword>
<dbReference type="RefSeq" id="WP_172246000.1">
    <property type="nucleotide sequence ID" value="NZ_BMDD01000004.1"/>
</dbReference>
<dbReference type="NCBIfam" id="TIGR01727">
    <property type="entry name" value="oligo_HPY"/>
    <property type="match status" value="1"/>
</dbReference>
<evidence type="ECO:0000256" key="6">
    <source>
        <dbReference type="ARBA" id="ARBA00022840"/>
    </source>
</evidence>
<dbReference type="InterPro" id="IPR027417">
    <property type="entry name" value="P-loop_NTPase"/>
</dbReference>
<dbReference type="Gene3D" id="3.40.50.300">
    <property type="entry name" value="P-loop containing nucleotide triphosphate hydrolases"/>
    <property type="match status" value="1"/>
</dbReference>
<organism evidence="9 10">
    <name type="scientific">Saccharibacillus endophyticus</name>
    <dbReference type="NCBI Taxonomy" id="2060666"/>
    <lineage>
        <taxon>Bacteria</taxon>
        <taxon>Bacillati</taxon>
        <taxon>Bacillota</taxon>
        <taxon>Bacilli</taxon>
        <taxon>Bacillales</taxon>
        <taxon>Paenibacillaceae</taxon>
        <taxon>Saccharibacillus</taxon>
    </lineage>
</organism>
<keyword evidence="6 9" id="KW-0067">ATP-binding</keyword>
<dbReference type="InterPro" id="IPR013563">
    <property type="entry name" value="Oligopep_ABC_C"/>
</dbReference>
<dbReference type="CDD" id="cd03257">
    <property type="entry name" value="ABC_NikE_OppD_transporters"/>
    <property type="match status" value="1"/>
</dbReference>
<dbReference type="PROSITE" id="PS50893">
    <property type="entry name" value="ABC_TRANSPORTER_2"/>
    <property type="match status" value="1"/>
</dbReference>
<evidence type="ECO:0000256" key="2">
    <source>
        <dbReference type="ARBA" id="ARBA00005417"/>
    </source>
</evidence>
<evidence type="ECO:0000256" key="3">
    <source>
        <dbReference type="ARBA" id="ARBA00022448"/>
    </source>
</evidence>
<reference evidence="10" key="1">
    <citation type="journal article" date="2019" name="Int. J. Syst. Evol. Microbiol.">
        <title>The Global Catalogue of Microorganisms (GCM) 10K type strain sequencing project: providing services to taxonomists for standard genome sequencing and annotation.</title>
        <authorList>
            <consortium name="The Broad Institute Genomics Platform"/>
            <consortium name="The Broad Institute Genome Sequencing Center for Infectious Disease"/>
            <person name="Wu L."/>
            <person name="Ma J."/>
        </authorList>
    </citation>
    <scope>NUCLEOTIDE SEQUENCE [LARGE SCALE GENOMIC DNA]</scope>
    <source>
        <strain evidence="10">CCM 8702</strain>
    </source>
</reference>
<evidence type="ECO:0000313" key="9">
    <source>
        <dbReference type="EMBL" id="GGH83289.1"/>
    </source>
</evidence>
<comment type="similarity">
    <text evidence="2">Belongs to the ABC transporter superfamily.</text>
</comment>
<dbReference type="InterPro" id="IPR003439">
    <property type="entry name" value="ABC_transporter-like_ATP-bd"/>
</dbReference>
<keyword evidence="3" id="KW-0813">Transport</keyword>
<keyword evidence="10" id="KW-1185">Reference proteome</keyword>
<accession>A0ABQ2A326</accession>
<dbReference type="Pfam" id="PF08352">
    <property type="entry name" value="oligo_HPY"/>
    <property type="match status" value="1"/>
</dbReference>
<name>A0ABQ2A326_9BACL</name>
<evidence type="ECO:0000313" key="10">
    <source>
        <dbReference type="Proteomes" id="UP000605427"/>
    </source>
</evidence>
<keyword evidence="4" id="KW-1003">Cell membrane</keyword>
<evidence type="ECO:0000259" key="8">
    <source>
        <dbReference type="PROSITE" id="PS50893"/>
    </source>
</evidence>